<dbReference type="InterPro" id="IPR036097">
    <property type="entry name" value="HisK_dim/P_sf"/>
</dbReference>
<name>A0A377FW17_9BACL</name>
<evidence type="ECO:0000256" key="1">
    <source>
        <dbReference type="ARBA" id="ARBA00000085"/>
    </source>
</evidence>
<keyword evidence="9" id="KW-0418">Kinase</keyword>
<keyword evidence="5" id="KW-0597">Phosphoprotein</keyword>
<dbReference type="Gene3D" id="1.10.287.130">
    <property type="match status" value="1"/>
</dbReference>
<dbReference type="InterPro" id="IPR036890">
    <property type="entry name" value="HATPase_C_sf"/>
</dbReference>
<reference evidence="17 18" key="1">
    <citation type="submission" date="2018-06" db="EMBL/GenBank/DDBJ databases">
        <authorList>
            <consortium name="Pathogen Informatics"/>
            <person name="Doyle S."/>
        </authorList>
    </citation>
    <scope>NUCLEOTIDE SEQUENCE [LARGE SCALE GENOMIC DNA]</scope>
    <source>
        <strain evidence="17 18">NCTC13163</strain>
    </source>
</reference>
<dbReference type="GO" id="GO:0005524">
    <property type="term" value="F:ATP binding"/>
    <property type="evidence" value="ECO:0007669"/>
    <property type="project" value="UniProtKB-KW"/>
</dbReference>
<evidence type="ECO:0000256" key="7">
    <source>
        <dbReference type="ARBA" id="ARBA00022692"/>
    </source>
</evidence>
<keyword evidence="4" id="KW-1003">Cell membrane</keyword>
<sequence>MKQYTIRKRIWITIWTASLFSAFVFIIMTFYLYDKFYIQTQEELLINRGEKLVTIYKADGFSDAFSDSMTYTNELTETKVFLSSVKEDGLGSGKTFLREQDLARLQDGYAISVTRKHPTEDVDILMSAFPLIRDGELDNALILYMELSKISEPFQPIRLMITFLLILMIVNLLIFGTQIIDTIIQPLIQMKRASQVYAKGDFSHRIPIYYDDEIGELAETLNRMAESLGLVEEQRKEFLANVSHELRTPLSYIRGYTEMLQDPAIDEKTRKQYYEIIENETNRLQRLVTDLLDLAQLERDSYPMTKEPVVYSQVLEDVLYRFEPIAQAKGVTIQTDLDFELIILGDHDRLEQVVGNLLDNALRYTEAGKSIHVKTFAEEGYAITEIRDEGRGIPKEDLDKLTERFYRVNKSRTREDGGTGLGLAIAKHIMERHGGSIHFASEVGQGTTVTLGLPLLPDNEFDI</sequence>
<dbReference type="FunFam" id="3.30.565.10:FF:000006">
    <property type="entry name" value="Sensor histidine kinase WalK"/>
    <property type="match status" value="1"/>
</dbReference>
<dbReference type="CDD" id="cd00075">
    <property type="entry name" value="HATPase"/>
    <property type="match status" value="1"/>
</dbReference>
<evidence type="ECO:0000256" key="4">
    <source>
        <dbReference type="ARBA" id="ARBA00022475"/>
    </source>
</evidence>
<evidence type="ECO:0000256" key="5">
    <source>
        <dbReference type="ARBA" id="ARBA00022553"/>
    </source>
</evidence>
<evidence type="ECO:0000256" key="11">
    <source>
        <dbReference type="ARBA" id="ARBA00022989"/>
    </source>
</evidence>
<dbReference type="Pfam" id="PF00672">
    <property type="entry name" value="HAMP"/>
    <property type="match status" value="1"/>
</dbReference>
<dbReference type="InterPro" id="IPR003661">
    <property type="entry name" value="HisK_dim/P_dom"/>
</dbReference>
<dbReference type="PANTHER" id="PTHR45528">
    <property type="entry name" value="SENSOR HISTIDINE KINASE CPXA"/>
    <property type="match status" value="1"/>
</dbReference>
<dbReference type="SMART" id="SM00388">
    <property type="entry name" value="HisKA"/>
    <property type="match status" value="1"/>
</dbReference>
<dbReference type="Gene3D" id="3.30.565.10">
    <property type="entry name" value="Histidine kinase-like ATPase, C-terminal domain"/>
    <property type="match status" value="1"/>
</dbReference>
<dbReference type="InterPro" id="IPR050398">
    <property type="entry name" value="HssS/ArlS-like"/>
</dbReference>
<dbReference type="SMART" id="SM00387">
    <property type="entry name" value="HATPase_c"/>
    <property type="match status" value="1"/>
</dbReference>
<dbReference type="PROSITE" id="PS50885">
    <property type="entry name" value="HAMP"/>
    <property type="match status" value="1"/>
</dbReference>
<keyword evidence="8" id="KW-0547">Nucleotide-binding</keyword>
<feature type="domain" description="HAMP" evidence="16">
    <location>
        <begin position="181"/>
        <end position="233"/>
    </location>
</feature>
<gene>
    <name evidence="17" type="primary">phoR_5</name>
    <name evidence="17" type="ORF">NCTC13163_02396</name>
</gene>
<protein>
    <recommendedName>
        <fullName evidence="3">histidine kinase</fullName>
        <ecNumber evidence="3">2.7.13.3</ecNumber>
    </recommendedName>
</protein>
<evidence type="ECO:0000313" key="18">
    <source>
        <dbReference type="Proteomes" id="UP000254060"/>
    </source>
</evidence>
<organism evidence="17 18">
    <name type="scientific">Exiguobacterium aurantiacum</name>
    <dbReference type="NCBI Taxonomy" id="33987"/>
    <lineage>
        <taxon>Bacteria</taxon>
        <taxon>Bacillati</taxon>
        <taxon>Bacillota</taxon>
        <taxon>Bacilli</taxon>
        <taxon>Bacillales</taxon>
        <taxon>Bacillales Family XII. Incertae Sedis</taxon>
        <taxon>Exiguobacterium</taxon>
    </lineage>
</organism>
<dbReference type="PROSITE" id="PS50109">
    <property type="entry name" value="HIS_KIN"/>
    <property type="match status" value="1"/>
</dbReference>
<keyword evidence="11 14" id="KW-1133">Transmembrane helix</keyword>
<proteinExistence type="predicted"/>
<dbReference type="InterPro" id="IPR004358">
    <property type="entry name" value="Sig_transdc_His_kin-like_C"/>
</dbReference>
<comment type="subcellular location">
    <subcellularLocation>
        <location evidence="2">Cell membrane</location>
        <topology evidence="2">Multi-pass membrane protein</topology>
    </subcellularLocation>
</comment>
<evidence type="ECO:0000256" key="2">
    <source>
        <dbReference type="ARBA" id="ARBA00004651"/>
    </source>
</evidence>
<dbReference type="SUPFAM" id="SSF158472">
    <property type="entry name" value="HAMP domain-like"/>
    <property type="match status" value="1"/>
</dbReference>
<evidence type="ECO:0000256" key="10">
    <source>
        <dbReference type="ARBA" id="ARBA00022840"/>
    </source>
</evidence>
<dbReference type="EC" id="2.7.13.3" evidence="3"/>
<dbReference type="CDD" id="cd00082">
    <property type="entry name" value="HisKA"/>
    <property type="match status" value="1"/>
</dbReference>
<dbReference type="OrthoDB" id="3436at2"/>
<keyword evidence="13 14" id="KW-0472">Membrane</keyword>
<feature type="transmembrane region" description="Helical" evidence="14">
    <location>
        <begin position="159"/>
        <end position="184"/>
    </location>
</feature>
<dbReference type="InterPro" id="IPR003594">
    <property type="entry name" value="HATPase_dom"/>
</dbReference>
<dbReference type="PANTHER" id="PTHR45528:SF1">
    <property type="entry name" value="SENSOR HISTIDINE KINASE CPXA"/>
    <property type="match status" value="1"/>
</dbReference>
<dbReference type="GO" id="GO:0005886">
    <property type="term" value="C:plasma membrane"/>
    <property type="evidence" value="ECO:0007669"/>
    <property type="project" value="UniProtKB-SubCell"/>
</dbReference>
<evidence type="ECO:0000256" key="12">
    <source>
        <dbReference type="ARBA" id="ARBA00023012"/>
    </source>
</evidence>
<dbReference type="InterPro" id="IPR005467">
    <property type="entry name" value="His_kinase_dom"/>
</dbReference>
<dbReference type="InterPro" id="IPR003660">
    <property type="entry name" value="HAMP_dom"/>
</dbReference>
<dbReference type="SUPFAM" id="SSF55874">
    <property type="entry name" value="ATPase domain of HSP90 chaperone/DNA topoisomerase II/histidine kinase"/>
    <property type="match status" value="1"/>
</dbReference>
<dbReference type="RefSeq" id="WP_029335889.1">
    <property type="nucleotide sequence ID" value="NZ_UGGP01000001.1"/>
</dbReference>
<evidence type="ECO:0000256" key="6">
    <source>
        <dbReference type="ARBA" id="ARBA00022679"/>
    </source>
</evidence>
<dbReference type="AlphaFoldDB" id="A0A377FW17"/>
<keyword evidence="7 14" id="KW-0812">Transmembrane</keyword>
<dbReference type="Gene3D" id="6.10.340.10">
    <property type="match status" value="1"/>
</dbReference>
<dbReference type="CDD" id="cd06225">
    <property type="entry name" value="HAMP"/>
    <property type="match status" value="1"/>
</dbReference>
<dbReference type="GO" id="GO:0000155">
    <property type="term" value="F:phosphorelay sensor kinase activity"/>
    <property type="evidence" value="ECO:0007669"/>
    <property type="project" value="InterPro"/>
</dbReference>
<dbReference type="PRINTS" id="PR00344">
    <property type="entry name" value="BCTRLSENSOR"/>
</dbReference>
<evidence type="ECO:0000256" key="8">
    <source>
        <dbReference type="ARBA" id="ARBA00022741"/>
    </source>
</evidence>
<dbReference type="Pfam" id="PF00512">
    <property type="entry name" value="HisKA"/>
    <property type="match status" value="1"/>
</dbReference>
<keyword evidence="6 17" id="KW-0808">Transferase</keyword>
<evidence type="ECO:0000256" key="14">
    <source>
        <dbReference type="SAM" id="Phobius"/>
    </source>
</evidence>
<dbReference type="SMART" id="SM00304">
    <property type="entry name" value="HAMP"/>
    <property type="match status" value="1"/>
</dbReference>
<comment type="catalytic activity">
    <reaction evidence="1">
        <text>ATP + protein L-histidine = ADP + protein N-phospho-L-histidine.</text>
        <dbReference type="EC" id="2.7.13.3"/>
    </reaction>
</comment>
<evidence type="ECO:0000256" key="13">
    <source>
        <dbReference type="ARBA" id="ARBA00023136"/>
    </source>
</evidence>
<keyword evidence="10" id="KW-0067">ATP-binding</keyword>
<evidence type="ECO:0000256" key="9">
    <source>
        <dbReference type="ARBA" id="ARBA00022777"/>
    </source>
</evidence>
<dbReference type="Proteomes" id="UP000254060">
    <property type="component" value="Unassembled WGS sequence"/>
</dbReference>
<dbReference type="SUPFAM" id="SSF47384">
    <property type="entry name" value="Homodimeric domain of signal transducing histidine kinase"/>
    <property type="match status" value="1"/>
</dbReference>
<keyword evidence="12" id="KW-0902">Two-component regulatory system</keyword>
<feature type="domain" description="Histidine kinase" evidence="15">
    <location>
        <begin position="241"/>
        <end position="457"/>
    </location>
</feature>
<dbReference type="STRING" id="1397694.GCA_000702585_02882"/>
<accession>A0A377FW17</accession>
<feature type="transmembrane region" description="Helical" evidence="14">
    <location>
        <begin position="12"/>
        <end position="33"/>
    </location>
</feature>
<evidence type="ECO:0000259" key="15">
    <source>
        <dbReference type="PROSITE" id="PS50109"/>
    </source>
</evidence>
<dbReference type="EMBL" id="UGGP01000001">
    <property type="protein sequence ID" value="STO09001.1"/>
    <property type="molecule type" value="Genomic_DNA"/>
</dbReference>
<evidence type="ECO:0000256" key="3">
    <source>
        <dbReference type="ARBA" id="ARBA00012438"/>
    </source>
</evidence>
<evidence type="ECO:0000259" key="16">
    <source>
        <dbReference type="PROSITE" id="PS50885"/>
    </source>
</evidence>
<evidence type="ECO:0000313" key="17">
    <source>
        <dbReference type="EMBL" id="STO09001.1"/>
    </source>
</evidence>
<dbReference type="Pfam" id="PF02518">
    <property type="entry name" value="HATPase_c"/>
    <property type="match status" value="1"/>
</dbReference>
<dbReference type="FunFam" id="1.10.287.130:FF:000001">
    <property type="entry name" value="Two-component sensor histidine kinase"/>
    <property type="match status" value="1"/>
</dbReference>